<feature type="domain" description="SSD" evidence="3">
    <location>
        <begin position="353"/>
        <end position="513"/>
    </location>
</feature>
<name>A0A9N9RYD2_9DIPT</name>
<dbReference type="InterPro" id="IPR051697">
    <property type="entry name" value="Patched_domain-protein"/>
</dbReference>
<feature type="transmembrane region" description="Helical" evidence="2">
    <location>
        <begin position="47"/>
        <end position="66"/>
    </location>
</feature>
<keyword evidence="2" id="KW-0472">Membrane</keyword>
<feature type="transmembrane region" description="Helical" evidence="2">
    <location>
        <begin position="798"/>
        <end position="820"/>
    </location>
</feature>
<dbReference type="PANTHER" id="PTHR10796:SF130">
    <property type="entry name" value="PATCHED DOMAIN-CONTAINING PROTEIN 3-LIKE PROTEIN"/>
    <property type="match status" value="1"/>
</dbReference>
<accession>A0A9N9RYD2</accession>
<dbReference type="Gene3D" id="1.20.1640.10">
    <property type="entry name" value="Multidrug efflux transporter AcrB transmembrane domain"/>
    <property type="match status" value="2"/>
</dbReference>
<evidence type="ECO:0000313" key="5">
    <source>
        <dbReference type="Proteomes" id="UP001153620"/>
    </source>
</evidence>
<feature type="transmembrane region" description="Helical" evidence="2">
    <location>
        <begin position="416"/>
        <end position="435"/>
    </location>
</feature>
<reference evidence="4" key="2">
    <citation type="submission" date="2022-10" db="EMBL/GenBank/DDBJ databases">
        <authorList>
            <consortium name="ENA_rothamsted_submissions"/>
            <consortium name="culmorum"/>
            <person name="King R."/>
        </authorList>
    </citation>
    <scope>NUCLEOTIDE SEQUENCE</scope>
</reference>
<evidence type="ECO:0000313" key="4">
    <source>
        <dbReference type="EMBL" id="CAG9807318.1"/>
    </source>
</evidence>
<comment type="similarity">
    <text evidence="1">Belongs to the patched family.</text>
</comment>
<dbReference type="InterPro" id="IPR000731">
    <property type="entry name" value="SSD"/>
</dbReference>
<keyword evidence="2" id="KW-0812">Transmembrane</keyword>
<feature type="transmembrane region" description="Helical" evidence="2">
    <location>
        <begin position="455"/>
        <end position="476"/>
    </location>
</feature>
<evidence type="ECO:0000256" key="1">
    <source>
        <dbReference type="ARBA" id="ARBA00005585"/>
    </source>
</evidence>
<keyword evidence="2" id="KW-1133">Transmembrane helix</keyword>
<feature type="transmembrane region" description="Helical" evidence="2">
    <location>
        <begin position="488"/>
        <end position="513"/>
    </location>
</feature>
<feature type="transmembrane region" description="Helical" evidence="2">
    <location>
        <begin position="21"/>
        <end position="41"/>
    </location>
</feature>
<organism evidence="4 5">
    <name type="scientific">Chironomus riparius</name>
    <dbReference type="NCBI Taxonomy" id="315576"/>
    <lineage>
        <taxon>Eukaryota</taxon>
        <taxon>Metazoa</taxon>
        <taxon>Ecdysozoa</taxon>
        <taxon>Arthropoda</taxon>
        <taxon>Hexapoda</taxon>
        <taxon>Insecta</taxon>
        <taxon>Pterygota</taxon>
        <taxon>Neoptera</taxon>
        <taxon>Endopterygota</taxon>
        <taxon>Diptera</taxon>
        <taxon>Nematocera</taxon>
        <taxon>Chironomoidea</taxon>
        <taxon>Chironomidae</taxon>
        <taxon>Chironominae</taxon>
        <taxon>Chironomus</taxon>
    </lineage>
</organism>
<dbReference type="InterPro" id="IPR053958">
    <property type="entry name" value="HMGCR/SNAP/NPC1-like_SSD"/>
</dbReference>
<dbReference type="GO" id="GO:0016020">
    <property type="term" value="C:membrane"/>
    <property type="evidence" value="ECO:0007669"/>
    <property type="project" value="TreeGrafter"/>
</dbReference>
<dbReference type="AlphaFoldDB" id="A0A9N9RYD2"/>
<feature type="transmembrane region" description="Helical" evidence="2">
    <location>
        <begin position="389"/>
        <end position="409"/>
    </location>
</feature>
<keyword evidence="5" id="KW-1185">Reference proteome</keyword>
<feature type="transmembrane region" description="Helical" evidence="2">
    <location>
        <begin position="772"/>
        <end position="792"/>
    </location>
</feature>
<proteinExistence type="inferred from homology"/>
<sequence>MMKNKENSLSYDNNGNLIEKLSYHISTSIGIFFYNLGLRVARNPWKVIAICWLSVLIFSTGFLNFYQEKDPFKLWVPDNIDFHKHTKFIVKNYKEGLKTESVLIISKNNVLTEEVFSKLRKITREINNIKIEGEHGGVKKLNDLCFKVPLITIYSKLMDSMGSNNKHKRSNDDTTEDLGEMINNNPDDFIKKMFDPSFKITTKQYCSIVSKLKLGCMHENILDMWNAETSNLTKHDITEKIDTTYINRVTGHEMNFTTLLGDVERNANGHVISAKSLLTNFNLHLNFSEINLERTGNAAGTESWTTVNVMRFEEKFLILMGKLKREFETEDIKIYYAAGRSYGDISEKTLFQDISKVIFGTFLMTIYMVFILSKYSWVELRLQLTSFGVMNIGMAYISGCGLASTFMFYTPVHSSLFFIILGLGVDDIFVIMAAYRKITSINNIEMSLEEKIARTMQKAGASITITSLTDIIAFLVGSFTILPSLRSFCIFGALCILMTYIYVVTFFVAVLTIDEKRVADKRNGLVPCIKHEEKTPSCEPKLMWNFLHFFHGKIILTKFGKIAVILSVVAITGFSIHRLLLIKQKFDPMWFIPSKTYFYEYVMEHREYYPNRGFEAGVYMNNLNYTADLSKIILMAKEIENQSEILSNVQAWPIKFQDFVLSLYEIDLMTYRLSDAEWKDYLSKFLFSVDGGKFQANFRFTDKLICGQPASDILISSITYTYFRFDDRDEFIPARASIENIVKSLNFSQNDVFVWGRVFANWYTDEIIDSEIYRNISLALIGVFICTTVMIVNIQVCAYIFTCVLLSLVSIGGFMQFWGLTLDIVTSIGLQLSVGLCIDYAAHIGHTFLTISEPDGNKRALLTVEEIGGAVLEGGGSTMLAIMLLATSDAYTFRTFFKIFIIVVIFGLYFGVVFLPVILSIFKPKPYEAYGSHHESNNENELVLLDKDSKNIKIIKQNDKISNSSCDKTEC</sequence>
<gene>
    <name evidence="4" type="ORF">CHIRRI_LOCUS10167</name>
</gene>
<dbReference type="PROSITE" id="PS50156">
    <property type="entry name" value="SSD"/>
    <property type="match status" value="1"/>
</dbReference>
<evidence type="ECO:0000259" key="3">
    <source>
        <dbReference type="PROSITE" id="PS50156"/>
    </source>
</evidence>
<dbReference type="Pfam" id="PF12349">
    <property type="entry name" value="Sterol-sensing"/>
    <property type="match status" value="1"/>
</dbReference>
<dbReference type="OrthoDB" id="6510177at2759"/>
<evidence type="ECO:0000256" key="2">
    <source>
        <dbReference type="SAM" id="Phobius"/>
    </source>
</evidence>
<dbReference type="EMBL" id="OU895879">
    <property type="protein sequence ID" value="CAG9807318.1"/>
    <property type="molecule type" value="Genomic_DNA"/>
</dbReference>
<feature type="transmembrane region" description="Helical" evidence="2">
    <location>
        <begin position="899"/>
        <end position="922"/>
    </location>
</feature>
<protein>
    <recommendedName>
        <fullName evidence="3">SSD domain-containing protein</fullName>
    </recommendedName>
</protein>
<dbReference type="PANTHER" id="PTHR10796">
    <property type="entry name" value="PATCHED-RELATED"/>
    <property type="match status" value="1"/>
</dbReference>
<dbReference type="Proteomes" id="UP001153620">
    <property type="component" value="Chromosome 3"/>
</dbReference>
<dbReference type="SUPFAM" id="SSF82866">
    <property type="entry name" value="Multidrug efflux transporter AcrB transmembrane domain"/>
    <property type="match status" value="2"/>
</dbReference>
<feature type="transmembrane region" description="Helical" evidence="2">
    <location>
        <begin position="562"/>
        <end position="581"/>
    </location>
</feature>
<feature type="transmembrane region" description="Helical" evidence="2">
    <location>
        <begin position="357"/>
        <end position="377"/>
    </location>
</feature>
<feature type="transmembrane region" description="Helical" evidence="2">
    <location>
        <begin position="867"/>
        <end position="887"/>
    </location>
</feature>
<reference evidence="4" key="1">
    <citation type="submission" date="2022-01" db="EMBL/GenBank/DDBJ databases">
        <authorList>
            <person name="King R."/>
        </authorList>
    </citation>
    <scope>NUCLEOTIDE SEQUENCE</scope>
</reference>